<keyword evidence="1" id="KW-0732">Signal</keyword>
<feature type="chain" id="PRO_5038713363" description="Right handed beta helix domain-containing protein" evidence="1">
    <location>
        <begin position="22"/>
        <end position="553"/>
    </location>
</feature>
<evidence type="ECO:0008006" key="4">
    <source>
        <dbReference type="Google" id="ProtNLM"/>
    </source>
</evidence>
<dbReference type="EMBL" id="DXCF01000022">
    <property type="protein sequence ID" value="HIZ09728.1"/>
    <property type="molecule type" value="Genomic_DNA"/>
</dbReference>
<evidence type="ECO:0000256" key="1">
    <source>
        <dbReference type="SAM" id="SignalP"/>
    </source>
</evidence>
<proteinExistence type="predicted"/>
<protein>
    <recommendedName>
        <fullName evidence="4">Right handed beta helix domain-containing protein</fullName>
    </recommendedName>
</protein>
<dbReference type="Proteomes" id="UP000824025">
    <property type="component" value="Unassembled WGS sequence"/>
</dbReference>
<comment type="caution">
    <text evidence="2">The sequence shown here is derived from an EMBL/GenBank/DDBJ whole genome shotgun (WGS) entry which is preliminary data.</text>
</comment>
<organism evidence="2 3">
    <name type="scientific">Candidatus Borkfalkia avicola</name>
    <dbReference type="NCBI Taxonomy" id="2838503"/>
    <lineage>
        <taxon>Bacteria</taxon>
        <taxon>Bacillati</taxon>
        <taxon>Bacillota</taxon>
        <taxon>Clostridia</taxon>
        <taxon>Christensenellales</taxon>
        <taxon>Christensenellaceae</taxon>
        <taxon>Candidatus Borkfalkia</taxon>
    </lineage>
</organism>
<dbReference type="Gene3D" id="2.160.20.10">
    <property type="entry name" value="Single-stranded right-handed beta-helix, Pectin lyase-like"/>
    <property type="match status" value="1"/>
</dbReference>
<reference evidence="2" key="1">
    <citation type="journal article" date="2021" name="PeerJ">
        <title>Extensive microbial diversity within the chicken gut microbiome revealed by metagenomics and culture.</title>
        <authorList>
            <person name="Gilroy R."/>
            <person name="Ravi A."/>
            <person name="Getino M."/>
            <person name="Pursley I."/>
            <person name="Horton D.L."/>
            <person name="Alikhan N.F."/>
            <person name="Baker D."/>
            <person name="Gharbi K."/>
            <person name="Hall N."/>
            <person name="Watson M."/>
            <person name="Adriaenssens E.M."/>
            <person name="Foster-Nyarko E."/>
            <person name="Jarju S."/>
            <person name="Secka A."/>
            <person name="Antonio M."/>
            <person name="Oren A."/>
            <person name="Chaudhuri R.R."/>
            <person name="La Ragione R."/>
            <person name="Hildebrand F."/>
            <person name="Pallen M.J."/>
        </authorList>
    </citation>
    <scope>NUCLEOTIDE SEQUENCE</scope>
    <source>
        <strain evidence="2">CHK192-19661</strain>
    </source>
</reference>
<accession>A0A9D2D6Z6</accession>
<name>A0A9D2D6Z6_9FIRM</name>
<reference evidence="2" key="2">
    <citation type="submission" date="2021-04" db="EMBL/GenBank/DDBJ databases">
        <authorList>
            <person name="Gilroy R."/>
        </authorList>
    </citation>
    <scope>NUCLEOTIDE SEQUENCE</scope>
    <source>
        <strain evidence="2">CHK192-19661</strain>
    </source>
</reference>
<feature type="signal peptide" evidence="1">
    <location>
        <begin position="1"/>
        <end position="21"/>
    </location>
</feature>
<gene>
    <name evidence="2" type="ORF">H9726_04480</name>
</gene>
<evidence type="ECO:0000313" key="3">
    <source>
        <dbReference type="Proteomes" id="UP000824025"/>
    </source>
</evidence>
<evidence type="ECO:0000313" key="2">
    <source>
        <dbReference type="EMBL" id="HIZ09728.1"/>
    </source>
</evidence>
<sequence>MKKFRIPAILMGICLSAATLAACSPREGEQPSGGTPCEVYPAEYAGVETLASAEDISTFTGDLSDNPVDSGICVSPYYTMKVNGEPVPVYAARSANGLHSFSYLDVKSGEADGSFSLNVEITPTSLSSVLEDAKPEVVVLPESTGVTAQIEGETVSASIDGYGSYSFAFNKSHLEPLTLMVKEYEEFSAPEGYTVRNIEPGDHALADTTFTDENTVYYFKAGQHKTDSISLPSNSVLYLERGAYVAVQPSEATNKLNAITNSGSENISIEGRGLVDFSACNGGSNGNKNGIVFNEVNGISLLGVTVVNSQTWTMCFNACETVHVKDIINFGYRTFADGIMLSDCKDGVVEDNFIRTGDDAFETKSTTSANNGKYTDNILFQNNAAWTDKAVAYGCIYESSKDTQNVTFLNNSVGFALGTWSTHLGCNVIQMGNNRQATMHDIKFIGTEIYTSYNQAICNIYIGGSGGQGEGWGKVNRIYFQDITAKRNYGLVLNLRSYTQDSTEIKNIYLDNVVSNGTLFTEELVSDSAYFKNSTQEGVFFSSSLYINTLSEE</sequence>
<dbReference type="PROSITE" id="PS51257">
    <property type="entry name" value="PROKAR_LIPOPROTEIN"/>
    <property type="match status" value="1"/>
</dbReference>
<dbReference type="InterPro" id="IPR011050">
    <property type="entry name" value="Pectin_lyase_fold/virulence"/>
</dbReference>
<dbReference type="AlphaFoldDB" id="A0A9D2D6Z6"/>
<dbReference type="SUPFAM" id="SSF51126">
    <property type="entry name" value="Pectin lyase-like"/>
    <property type="match status" value="1"/>
</dbReference>
<dbReference type="InterPro" id="IPR012334">
    <property type="entry name" value="Pectin_lyas_fold"/>
</dbReference>